<evidence type="ECO:0000256" key="1">
    <source>
        <dbReference type="ARBA" id="ARBA00004141"/>
    </source>
</evidence>
<dbReference type="Gene3D" id="1.20.120.1760">
    <property type="match status" value="1"/>
</dbReference>
<comment type="caution">
    <text evidence="12">The sequence shown here is derived from an EMBL/GenBank/DDBJ whole genome shotgun (WGS) entry which is preliminary data.</text>
</comment>
<keyword evidence="5 11" id="KW-1133">Transmembrane helix</keyword>
<feature type="transmembrane region" description="Helical" evidence="11">
    <location>
        <begin position="148"/>
        <end position="171"/>
    </location>
</feature>
<protein>
    <submittedName>
        <fullName evidence="12">Cardiolipin synthase (Cmp-forming)</fullName>
    </submittedName>
</protein>
<dbReference type="GO" id="GO:0016020">
    <property type="term" value="C:membrane"/>
    <property type="evidence" value="ECO:0007669"/>
    <property type="project" value="UniProtKB-SubCell"/>
</dbReference>
<dbReference type="InterPro" id="IPR048254">
    <property type="entry name" value="CDP_ALCOHOL_P_TRANSF_CS"/>
</dbReference>
<evidence type="ECO:0000256" key="4">
    <source>
        <dbReference type="ARBA" id="ARBA00022692"/>
    </source>
</evidence>
<dbReference type="OrthoDB" id="10020554at2759"/>
<dbReference type="GO" id="GO:0005739">
    <property type="term" value="C:mitochondrion"/>
    <property type="evidence" value="ECO:0007669"/>
    <property type="project" value="TreeGrafter"/>
</dbReference>
<dbReference type="InterPro" id="IPR050324">
    <property type="entry name" value="CDP-alcohol_PTase-I"/>
</dbReference>
<sequence length="256" mass="29121">MLRNLTNNSIKSQNSLIIQKILQKNFHIKNLNFLSKIFSKSKSKNENENENKFKNENDEQIKKNEILTIPNALSTIRLFTGPLSAYELYNNKPKTSLLLFTFSSITDFLDGYLARKYNQESTLGTVLDPFADKVMTSSMSIVMGIKRLLPVPLVAFFLFKDISLVAFYLSLKSKISPDETISVHPSKFGKYNVASQILLMMSILISKSFISHPKKISKVIEFLIVTTTATSFMSGFDYLRQFLINPKNSGFKVTKN</sequence>
<feature type="transmembrane region" description="Helical" evidence="11">
    <location>
        <begin position="191"/>
        <end position="210"/>
    </location>
</feature>
<accession>A0A9Q0R547</accession>
<keyword evidence="13" id="KW-1185">Reference proteome</keyword>
<evidence type="ECO:0000256" key="2">
    <source>
        <dbReference type="ARBA" id="ARBA00022516"/>
    </source>
</evidence>
<reference evidence="12" key="1">
    <citation type="submission" date="2022-10" db="EMBL/GenBank/DDBJ databases">
        <title>Novel sulphate-reducing endosymbionts in the free-living metamonad Anaeramoeba.</title>
        <authorList>
            <person name="Jerlstrom-Hultqvist J."/>
            <person name="Cepicka I."/>
            <person name="Gallot-Lavallee L."/>
            <person name="Salas-Leiva D."/>
            <person name="Curtis B.A."/>
            <person name="Zahonova K."/>
            <person name="Pipaliya S."/>
            <person name="Dacks J."/>
            <person name="Roger A.J."/>
        </authorList>
    </citation>
    <scope>NUCLEOTIDE SEQUENCE</scope>
    <source>
        <strain evidence="12">BMAN</strain>
    </source>
</reference>
<dbReference type="Pfam" id="PF01066">
    <property type="entry name" value="CDP-OH_P_transf"/>
    <property type="match status" value="1"/>
</dbReference>
<name>A0A9Q0R547_ANAIG</name>
<evidence type="ECO:0000313" key="13">
    <source>
        <dbReference type="Proteomes" id="UP001149090"/>
    </source>
</evidence>
<evidence type="ECO:0000256" key="5">
    <source>
        <dbReference type="ARBA" id="ARBA00022989"/>
    </source>
</evidence>
<feature type="transmembrane region" description="Helical" evidence="11">
    <location>
        <begin position="222"/>
        <end position="239"/>
    </location>
</feature>
<keyword evidence="4 11" id="KW-0812">Transmembrane</keyword>
<dbReference type="PANTHER" id="PTHR14269:SF11">
    <property type="entry name" value="CDP-DIACYLGLYCEROL--GLYCEROL-3-PHOSPHATE 3-PHOSPHATIDYLTRANSFERASE"/>
    <property type="match status" value="1"/>
</dbReference>
<keyword evidence="6" id="KW-0443">Lipid metabolism</keyword>
<dbReference type="GO" id="GO:0046474">
    <property type="term" value="P:glycerophospholipid biosynthetic process"/>
    <property type="evidence" value="ECO:0007669"/>
    <property type="project" value="TreeGrafter"/>
</dbReference>
<evidence type="ECO:0000256" key="7">
    <source>
        <dbReference type="ARBA" id="ARBA00023136"/>
    </source>
</evidence>
<evidence type="ECO:0000313" key="12">
    <source>
        <dbReference type="EMBL" id="KAJ5066868.1"/>
    </source>
</evidence>
<evidence type="ECO:0000256" key="8">
    <source>
        <dbReference type="ARBA" id="ARBA00023209"/>
    </source>
</evidence>
<dbReference type="InterPro" id="IPR043130">
    <property type="entry name" value="CDP-OH_PTrfase_TM_dom"/>
</dbReference>
<comment type="subcellular location">
    <subcellularLocation>
        <location evidence="1">Membrane</location>
        <topology evidence="1">Multi-pass membrane protein</topology>
    </subcellularLocation>
</comment>
<dbReference type="Proteomes" id="UP001149090">
    <property type="component" value="Unassembled WGS sequence"/>
</dbReference>
<keyword evidence="8" id="KW-0594">Phospholipid biosynthesis</keyword>
<keyword evidence="3 10" id="KW-0808">Transferase</keyword>
<dbReference type="GO" id="GO:0016780">
    <property type="term" value="F:phosphotransferase activity, for other substituted phosphate groups"/>
    <property type="evidence" value="ECO:0007669"/>
    <property type="project" value="InterPro"/>
</dbReference>
<keyword evidence="2" id="KW-0444">Lipid biosynthesis</keyword>
<dbReference type="EMBL" id="JAPDFW010000136">
    <property type="protein sequence ID" value="KAJ5066868.1"/>
    <property type="molecule type" value="Genomic_DNA"/>
</dbReference>
<evidence type="ECO:0000256" key="9">
    <source>
        <dbReference type="ARBA" id="ARBA00023264"/>
    </source>
</evidence>
<evidence type="ECO:0000256" key="3">
    <source>
        <dbReference type="ARBA" id="ARBA00022679"/>
    </source>
</evidence>
<evidence type="ECO:0000256" key="10">
    <source>
        <dbReference type="RuleBase" id="RU003750"/>
    </source>
</evidence>
<dbReference type="InterPro" id="IPR000462">
    <property type="entry name" value="CDP-OH_P_trans"/>
</dbReference>
<keyword evidence="9" id="KW-1208">Phospholipid metabolism</keyword>
<dbReference type="AlphaFoldDB" id="A0A9Q0R547"/>
<proteinExistence type="inferred from homology"/>
<comment type="similarity">
    <text evidence="10">Belongs to the CDP-alcohol phosphatidyltransferase class-I family.</text>
</comment>
<evidence type="ECO:0000256" key="11">
    <source>
        <dbReference type="SAM" id="Phobius"/>
    </source>
</evidence>
<organism evidence="12 13">
    <name type="scientific">Anaeramoeba ignava</name>
    <name type="common">Anaerobic marine amoeba</name>
    <dbReference type="NCBI Taxonomy" id="1746090"/>
    <lineage>
        <taxon>Eukaryota</taxon>
        <taxon>Metamonada</taxon>
        <taxon>Anaeramoebidae</taxon>
        <taxon>Anaeramoeba</taxon>
    </lineage>
</organism>
<gene>
    <name evidence="12" type="ORF">M0811_03212</name>
</gene>
<dbReference type="PANTHER" id="PTHR14269">
    <property type="entry name" value="CDP-DIACYLGLYCEROL--GLYCEROL-3-PHOSPHATE 3-PHOSPHATIDYLTRANSFERASE-RELATED"/>
    <property type="match status" value="1"/>
</dbReference>
<keyword evidence="7 11" id="KW-0472">Membrane</keyword>
<dbReference type="PROSITE" id="PS00379">
    <property type="entry name" value="CDP_ALCOHOL_P_TRANSF"/>
    <property type="match status" value="1"/>
</dbReference>
<evidence type="ECO:0000256" key="6">
    <source>
        <dbReference type="ARBA" id="ARBA00023098"/>
    </source>
</evidence>